<keyword evidence="1" id="KW-1133">Transmembrane helix</keyword>
<dbReference type="EMBL" id="DYWO01000063">
    <property type="protein sequence ID" value="HJF48582.1"/>
    <property type="molecule type" value="Genomic_DNA"/>
</dbReference>
<organism evidence="3 4">
    <name type="scientific">Brachybacterium paraconglomeratum</name>
    <dbReference type="NCBI Taxonomy" id="173362"/>
    <lineage>
        <taxon>Bacteria</taxon>
        <taxon>Bacillati</taxon>
        <taxon>Actinomycetota</taxon>
        <taxon>Actinomycetes</taxon>
        <taxon>Micrococcales</taxon>
        <taxon>Dermabacteraceae</taxon>
        <taxon>Brachybacterium</taxon>
    </lineage>
</organism>
<feature type="transmembrane region" description="Helical" evidence="1">
    <location>
        <begin position="113"/>
        <end position="129"/>
    </location>
</feature>
<reference evidence="3" key="2">
    <citation type="submission" date="2021-09" db="EMBL/GenBank/DDBJ databases">
        <authorList>
            <person name="Gilroy R."/>
        </authorList>
    </citation>
    <scope>NUCLEOTIDE SEQUENCE</scope>
    <source>
        <strain evidence="3">1647</strain>
    </source>
</reference>
<dbReference type="InterPro" id="IPR006976">
    <property type="entry name" value="VanZ-like"/>
</dbReference>
<evidence type="ECO:0000313" key="4">
    <source>
        <dbReference type="Proteomes" id="UP000775129"/>
    </source>
</evidence>
<protein>
    <submittedName>
        <fullName evidence="3">VanZ family protein</fullName>
    </submittedName>
</protein>
<dbReference type="AlphaFoldDB" id="A0A921GLJ7"/>
<gene>
    <name evidence="3" type="ORF">K8W24_02110</name>
</gene>
<proteinExistence type="predicted"/>
<evidence type="ECO:0000259" key="2">
    <source>
        <dbReference type="Pfam" id="PF04892"/>
    </source>
</evidence>
<feature type="transmembrane region" description="Helical" evidence="1">
    <location>
        <begin position="27"/>
        <end position="44"/>
    </location>
</feature>
<dbReference type="RefSeq" id="WP_029360240.1">
    <property type="nucleotide sequence ID" value="NZ_JBQCMM010000007.1"/>
</dbReference>
<feature type="transmembrane region" description="Helical" evidence="1">
    <location>
        <begin position="81"/>
        <end position="101"/>
    </location>
</feature>
<dbReference type="PANTHER" id="PTHR28008:SF1">
    <property type="entry name" value="DOMAIN PROTEIN, PUTATIVE (AFU_ORTHOLOGUE AFUA_3G10980)-RELATED"/>
    <property type="match status" value="1"/>
</dbReference>
<accession>A0A921GLJ7</accession>
<feature type="transmembrane region" description="Helical" evidence="1">
    <location>
        <begin position="56"/>
        <end position="74"/>
    </location>
</feature>
<comment type="caution">
    <text evidence="3">The sequence shown here is derived from an EMBL/GenBank/DDBJ whole genome shotgun (WGS) entry which is preliminary data.</text>
</comment>
<dbReference type="Proteomes" id="UP000775129">
    <property type="component" value="Unassembled WGS sequence"/>
</dbReference>
<keyword evidence="1" id="KW-0812">Transmembrane</keyword>
<evidence type="ECO:0000313" key="3">
    <source>
        <dbReference type="EMBL" id="HJF48582.1"/>
    </source>
</evidence>
<evidence type="ECO:0000256" key="1">
    <source>
        <dbReference type="SAM" id="Phobius"/>
    </source>
</evidence>
<name>A0A921GLJ7_9MICO</name>
<sequence length="154" mass="16390">MDGVAEFFRRIPVEIVRVGGSVPWRTGLLGLALVLNIGFFLPLSPGGIGLPGLDKAVHLLLFAATVFTAGRVLAPARRFPIGWVVVAALVHALVVELVQHIAIPGRSGDPVDVLFDVVGIALGLGLWAGERMLRRAAAEREVEPSAPPLEQPQR</sequence>
<dbReference type="Pfam" id="PF04892">
    <property type="entry name" value="VanZ"/>
    <property type="match status" value="1"/>
</dbReference>
<dbReference type="PANTHER" id="PTHR28008">
    <property type="entry name" value="DOMAIN PROTEIN, PUTATIVE (AFU_ORTHOLOGUE AFUA_3G10980)-RELATED"/>
    <property type="match status" value="1"/>
</dbReference>
<reference evidence="3" key="1">
    <citation type="journal article" date="2021" name="PeerJ">
        <title>Extensive microbial diversity within the chicken gut microbiome revealed by metagenomics and culture.</title>
        <authorList>
            <person name="Gilroy R."/>
            <person name="Ravi A."/>
            <person name="Getino M."/>
            <person name="Pursley I."/>
            <person name="Horton D.L."/>
            <person name="Alikhan N.F."/>
            <person name="Baker D."/>
            <person name="Gharbi K."/>
            <person name="Hall N."/>
            <person name="Watson M."/>
            <person name="Adriaenssens E.M."/>
            <person name="Foster-Nyarko E."/>
            <person name="Jarju S."/>
            <person name="Secka A."/>
            <person name="Antonio M."/>
            <person name="Oren A."/>
            <person name="Chaudhuri R.R."/>
            <person name="La Ragione R."/>
            <person name="Hildebrand F."/>
            <person name="Pallen M.J."/>
        </authorList>
    </citation>
    <scope>NUCLEOTIDE SEQUENCE</scope>
    <source>
        <strain evidence="3">1647</strain>
    </source>
</reference>
<keyword evidence="1" id="KW-0472">Membrane</keyword>
<feature type="domain" description="VanZ-like" evidence="2">
    <location>
        <begin position="34"/>
        <end position="127"/>
    </location>
</feature>